<proteinExistence type="inferred from homology"/>
<dbReference type="Proteomes" id="UP000658613">
    <property type="component" value="Unassembled WGS sequence"/>
</dbReference>
<feature type="active site" description="Proton donor" evidence="3">
    <location>
        <position position="216"/>
    </location>
</feature>
<comment type="similarity">
    <text evidence="2">Belongs to the TenA family.</text>
</comment>
<dbReference type="GO" id="GO:0050334">
    <property type="term" value="F:thiaminase activity"/>
    <property type="evidence" value="ECO:0007669"/>
    <property type="project" value="UniProtKB-UniRule"/>
</dbReference>
<dbReference type="Gene3D" id="1.20.910.10">
    <property type="entry name" value="Heme oxygenase-like"/>
    <property type="match status" value="1"/>
</dbReference>
<comment type="caution">
    <text evidence="6">The sequence shown here is derived from an EMBL/GenBank/DDBJ whole genome shotgun (WGS) entry which is preliminary data.</text>
</comment>
<dbReference type="InterPro" id="IPR026285">
    <property type="entry name" value="TenA_E"/>
</dbReference>
<gene>
    <name evidence="6" type="ORF">IW254_001668</name>
</gene>
<feature type="domain" description="Thiaminase-2/PQQC" evidence="5">
    <location>
        <begin position="22"/>
        <end position="224"/>
    </location>
</feature>
<comment type="pathway">
    <text evidence="1 2">Cofactor biosynthesis; thiamine diphosphate biosynthesis.</text>
</comment>
<reference evidence="6" key="1">
    <citation type="submission" date="2020-11" db="EMBL/GenBank/DDBJ databases">
        <title>Sequencing the genomes of 1000 actinobacteria strains.</title>
        <authorList>
            <person name="Klenk H.-P."/>
        </authorList>
    </citation>
    <scope>NUCLEOTIDE SEQUENCE</scope>
    <source>
        <strain evidence="6">DSM 45632</strain>
    </source>
</reference>
<evidence type="ECO:0000259" key="5">
    <source>
        <dbReference type="Pfam" id="PF03070"/>
    </source>
</evidence>
<dbReference type="InterPro" id="IPR050967">
    <property type="entry name" value="Thiamine_Salvage_TenA"/>
</dbReference>
<evidence type="ECO:0000256" key="1">
    <source>
        <dbReference type="ARBA" id="ARBA00004948"/>
    </source>
</evidence>
<protein>
    <recommendedName>
        <fullName evidence="2">Aminopyrimidine aminohydrolase</fullName>
        <ecNumber evidence="2">3.5.99.2</ecNumber>
    </recommendedName>
</protein>
<organism evidence="6 7">
    <name type="scientific">Corynebacterium aquatimens</name>
    <dbReference type="NCBI Taxonomy" id="1190508"/>
    <lineage>
        <taxon>Bacteria</taxon>
        <taxon>Bacillati</taxon>
        <taxon>Actinomycetota</taxon>
        <taxon>Actinomycetes</taxon>
        <taxon>Mycobacteriales</taxon>
        <taxon>Corynebacteriaceae</taxon>
        <taxon>Corynebacterium</taxon>
    </lineage>
</organism>
<dbReference type="Pfam" id="PF03070">
    <property type="entry name" value="TENA_THI-4"/>
    <property type="match status" value="1"/>
</dbReference>
<feature type="binding site" evidence="4">
    <location>
        <position position="56"/>
    </location>
    <ligand>
        <name>substrate</name>
    </ligand>
</feature>
<dbReference type="AlphaFoldDB" id="A0A931GXX1"/>
<comment type="function">
    <text evidence="2">Catalyzes an amino-pyrimidine hydrolysis reaction at the C5' of the pyrimidine moiety of thiamine compounds, a reaction that is part of a thiamine salvage pathway. Thus, catalyzes the conversion of 4-amino-5-aminomethyl-2-methylpyrimidine to 4-amino-5-hydroxymethyl-2-methylpyrimidine (HMP).</text>
</comment>
<comment type="catalytic activity">
    <reaction evidence="2">
        <text>thiamine + H2O = 5-(2-hydroxyethyl)-4-methylthiazole + 4-amino-5-hydroxymethyl-2-methylpyrimidine + H(+)</text>
        <dbReference type="Rhea" id="RHEA:17509"/>
        <dbReference type="ChEBI" id="CHEBI:15377"/>
        <dbReference type="ChEBI" id="CHEBI:15378"/>
        <dbReference type="ChEBI" id="CHEBI:16892"/>
        <dbReference type="ChEBI" id="CHEBI:17957"/>
        <dbReference type="ChEBI" id="CHEBI:18385"/>
        <dbReference type="EC" id="3.5.99.2"/>
    </reaction>
</comment>
<keyword evidence="2" id="KW-0784">Thiamine biosynthesis</keyword>
<keyword evidence="7" id="KW-1185">Reference proteome</keyword>
<sequence>MENQTNTSVNTTARFTDELRETHRETWDAAVGHRFVRELFDGTIDDGVMASYLVQDYRFLDSFLQLLGAAMSTADELAPRLRLSQFIGEVAGDENTYFLRSFEALGVTEEMRANTPDSAPTAGFTGLMREAAGTRSYAAALGVLVVAEWLYLDWAIKAPADRPQNFVHNEWIELHDYPAFHDLVAFLRSEVDRLGQASEDNRAIITEYFGRAVALELEFFDAAYAEPLQL</sequence>
<dbReference type="InterPro" id="IPR004305">
    <property type="entry name" value="Thiaminase-2/PQQC"/>
</dbReference>
<dbReference type="CDD" id="cd19358">
    <property type="entry name" value="TenA_E_Spr0628-like"/>
    <property type="match status" value="1"/>
</dbReference>
<evidence type="ECO:0000256" key="2">
    <source>
        <dbReference type="PIRNR" id="PIRNR003170"/>
    </source>
</evidence>
<dbReference type="SUPFAM" id="SSF48613">
    <property type="entry name" value="Heme oxygenase-like"/>
    <property type="match status" value="1"/>
</dbReference>
<name>A0A931GXX1_9CORY</name>
<dbReference type="PANTHER" id="PTHR43198:SF2">
    <property type="entry name" value="SI:CH1073-67J19.1-RELATED"/>
    <property type="match status" value="1"/>
</dbReference>
<dbReference type="GO" id="GO:0009228">
    <property type="term" value="P:thiamine biosynthetic process"/>
    <property type="evidence" value="ECO:0007669"/>
    <property type="project" value="UniProtKB-KW"/>
</dbReference>
<evidence type="ECO:0000313" key="6">
    <source>
        <dbReference type="EMBL" id="MBG6122699.1"/>
    </source>
</evidence>
<accession>A0A931GXX1</accession>
<evidence type="ECO:0000256" key="4">
    <source>
        <dbReference type="PIRSR" id="PIRSR003170-2"/>
    </source>
</evidence>
<dbReference type="GO" id="GO:0005829">
    <property type="term" value="C:cytosol"/>
    <property type="evidence" value="ECO:0007669"/>
    <property type="project" value="TreeGrafter"/>
</dbReference>
<evidence type="ECO:0000256" key="3">
    <source>
        <dbReference type="PIRSR" id="PIRSR003170-1"/>
    </source>
</evidence>
<dbReference type="RefSeq" id="WP_196825047.1">
    <property type="nucleotide sequence ID" value="NZ_CP046980.1"/>
</dbReference>
<dbReference type="PIRSF" id="PIRSF003170">
    <property type="entry name" value="Pet18p"/>
    <property type="match status" value="1"/>
</dbReference>
<feature type="binding site" evidence="4">
    <location>
        <position position="148"/>
    </location>
    <ligand>
        <name>substrate</name>
    </ligand>
</feature>
<comment type="catalytic activity">
    <reaction evidence="2">
        <text>4-amino-5-aminomethyl-2-methylpyrimidine + H2O = 4-amino-5-hydroxymethyl-2-methylpyrimidine + NH4(+)</text>
        <dbReference type="Rhea" id="RHEA:31799"/>
        <dbReference type="ChEBI" id="CHEBI:15377"/>
        <dbReference type="ChEBI" id="CHEBI:16892"/>
        <dbReference type="ChEBI" id="CHEBI:28938"/>
        <dbReference type="ChEBI" id="CHEBI:63416"/>
        <dbReference type="EC" id="3.5.99.2"/>
    </reaction>
</comment>
<dbReference type="PANTHER" id="PTHR43198">
    <property type="entry name" value="BIFUNCTIONAL TH2 PROTEIN"/>
    <property type="match status" value="1"/>
</dbReference>
<evidence type="ECO:0000313" key="7">
    <source>
        <dbReference type="Proteomes" id="UP000658613"/>
    </source>
</evidence>
<dbReference type="EC" id="3.5.99.2" evidence="2"/>
<dbReference type="InterPro" id="IPR016084">
    <property type="entry name" value="Haem_Oase-like_multi-hlx"/>
</dbReference>
<feature type="binding site" evidence="4">
    <location>
        <position position="94"/>
    </location>
    <ligand>
        <name>substrate</name>
    </ligand>
</feature>
<keyword evidence="2 6" id="KW-0378">Hydrolase</keyword>
<dbReference type="EMBL" id="JADOUE010000001">
    <property type="protein sequence ID" value="MBG6122699.1"/>
    <property type="molecule type" value="Genomic_DNA"/>
</dbReference>